<keyword evidence="3" id="KW-1185">Reference proteome</keyword>
<comment type="caution">
    <text evidence="2">The sequence shown here is derived from an EMBL/GenBank/DDBJ whole genome shotgun (WGS) entry which is preliminary data.</text>
</comment>
<reference evidence="2 3" key="1">
    <citation type="submission" date="2023-06" db="EMBL/GenBank/DDBJ databases">
        <title>Thiopseudomonas sp. CY1220 draft genome sequence.</title>
        <authorList>
            <person name="Zhao G."/>
            <person name="An M."/>
        </authorList>
    </citation>
    <scope>NUCLEOTIDE SEQUENCE [LARGE SCALE GENOMIC DNA]</scope>
    <source>
        <strain evidence="2 3">CY1220</strain>
    </source>
</reference>
<dbReference type="Proteomes" id="UP001241056">
    <property type="component" value="Unassembled WGS sequence"/>
</dbReference>
<protein>
    <submittedName>
        <fullName evidence="2">Uncharacterized protein</fullName>
    </submittedName>
</protein>
<dbReference type="RefSeq" id="WP_289410508.1">
    <property type="nucleotide sequence ID" value="NZ_JAUCDY010000005.1"/>
</dbReference>
<name>A0ABT7SQQ5_9GAMM</name>
<accession>A0ABT7SQQ5</accession>
<proteinExistence type="predicted"/>
<evidence type="ECO:0000313" key="2">
    <source>
        <dbReference type="EMBL" id="MDM7857849.1"/>
    </source>
</evidence>
<feature type="region of interest" description="Disordered" evidence="1">
    <location>
        <begin position="1"/>
        <end position="52"/>
    </location>
</feature>
<gene>
    <name evidence="2" type="ORF">QEZ41_06090</name>
</gene>
<dbReference type="EMBL" id="JAUCDY010000005">
    <property type="protein sequence ID" value="MDM7857849.1"/>
    <property type="molecule type" value="Genomic_DNA"/>
</dbReference>
<organism evidence="2 3">
    <name type="scientific">Thiopseudomonas acetoxidans</name>
    <dbReference type="NCBI Taxonomy" id="3041622"/>
    <lineage>
        <taxon>Bacteria</taxon>
        <taxon>Pseudomonadati</taxon>
        <taxon>Pseudomonadota</taxon>
        <taxon>Gammaproteobacteria</taxon>
        <taxon>Pseudomonadales</taxon>
        <taxon>Pseudomonadaceae</taxon>
        <taxon>Thiopseudomonas</taxon>
    </lineage>
</organism>
<evidence type="ECO:0000256" key="1">
    <source>
        <dbReference type="SAM" id="MobiDB-lite"/>
    </source>
</evidence>
<evidence type="ECO:0000313" key="3">
    <source>
        <dbReference type="Proteomes" id="UP001241056"/>
    </source>
</evidence>
<sequence length="113" mass="12873">MRIDGFSPAYVPNRTTRPDVSEVYDFTQRQQEARAREQQPEGISSSVRTDSDKAVLQISNESMLQQYQQRDAMQQHNLPHQVNKALASYNQTASFSTDYTNDANQVLGLDLYA</sequence>